<evidence type="ECO:0000313" key="5">
    <source>
        <dbReference type="Proteomes" id="UP000009231"/>
    </source>
</evidence>
<dbReference type="InterPro" id="IPR029063">
    <property type="entry name" value="SAM-dependent_MTases_sf"/>
</dbReference>
<dbReference type="Gene3D" id="3.90.550.10">
    <property type="entry name" value="Spore Coat Polysaccharide Biosynthesis Protein SpsA, Chain A"/>
    <property type="match status" value="1"/>
</dbReference>
<dbReference type="KEGG" id="mew:MSWAN_1587"/>
<evidence type="ECO:0000259" key="3">
    <source>
        <dbReference type="Pfam" id="PF00535"/>
    </source>
</evidence>
<keyword evidence="4" id="KW-0808">Transferase</keyword>
<dbReference type="CDD" id="cd03801">
    <property type="entry name" value="GT4_PimA-like"/>
    <property type="match status" value="1"/>
</dbReference>
<dbReference type="RefSeq" id="WP_013826097.1">
    <property type="nucleotide sequence ID" value="NC_015574.1"/>
</dbReference>
<dbReference type="SUPFAM" id="SSF53448">
    <property type="entry name" value="Nucleotide-diphospho-sugar transferases"/>
    <property type="match status" value="1"/>
</dbReference>
<evidence type="ECO:0000313" key="4">
    <source>
        <dbReference type="EMBL" id="AEG18598.1"/>
    </source>
</evidence>
<feature type="domain" description="Glycosyl transferase family 1" evidence="2">
    <location>
        <begin position="1341"/>
        <end position="1509"/>
    </location>
</feature>
<proteinExistence type="predicted"/>
<dbReference type="Pfam" id="PF00534">
    <property type="entry name" value="Glycos_transf_1"/>
    <property type="match status" value="1"/>
</dbReference>
<dbReference type="SUPFAM" id="SSF53756">
    <property type="entry name" value="UDP-Glycosyltransferase/glycogen phosphorylase"/>
    <property type="match status" value="1"/>
</dbReference>
<dbReference type="STRING" id="868131.MSWAN_1587"/>
<accession>F6D281</accession>
<feature type="domain" description="Glycosyltransferase 2-like" evidence="3">
    <location>
        <begin position="589"/>
        <end position="724"/>
    </location>
</feature>
<sequence length="1536" mass="179735">MNRFWNNLMRPIIERVNANYIVEIGSGTGLNTKNILEYCVDHDAHMTAIDPFPQFDIDGFKSQYGDKFEIYRELSLERLLFLKDYDVILIDGDHNWYTVYNELKTIEETFKNKKFPIVFFHDITWPYARRDLYYDPENIPEAYRQPYKKLGMYPGQTDLKKEGGLNTHLYNSIYENNPRNGVLTAVEDFLDESDLEFSFKIINAFHGLGILYHVNNETEKIVKSCIKKADLLNSLEEERVKLKIAYSESKGQNKLLETKLWHSESQLIQQKEAYITAMEENQRNIEELNSQIDGLKSQINHLKSRFYEIDYLHNVGRPITQRLISKFPSLYIFSNRNTKGIKNALINIKAYKSIKQNNLFDIGYYLKNNSDIRRSGMDPLLHYMYHGFREGRKPNSSFDGNYYLTYPDVKSSNLNPLVHYSLYGIKEGRRTFKNQTDTNSSLKEEYTVKDIINQNSPTHSFEMSKVRSITPRLISKFPSLYIIFNKNNKGIKNALINIKGYKSIKQNHLLDNEFYLKNYSDVKVSGIDPVIHYMYYGFNEGKKPNPTFDGDYYLKTYEDARKSNLNPLIHYSLYGINGERKTKENWFVSIIMPTYNRKGIIERAINSVLNQTFNNYELIIIDDGSTDGTENLINVKYDDHLKSGKIKYFKQKNGGVSKARNKGLNEAQGDIIAYLDSDNYWFETYLKKMVSALFNTNRNTAYAAIEVNNAYENKKYVRRTKYDRNLLLKGNYIDLNIFVHKKFLYDQLGGFNESLKRLVDWDLILRYTKSNEPCFVNEVLAEYFISNELNNISLNASLEDNRSKVQKLHQAELIEKSILTHEEIQKNHNDPKITALPKIRALNNHTLNNSVETTLKSSSYNENEIHCDTTSKLYNTNFDRGNSKRILYVTHQGRNTPNIDKSIINHVQKTLECYLLTSTSKGLLLWKYRNDRIERIESWNIKWSGREFYNKEFRDIYFNVLTRLKIDLVHINHLFKHTFDLPDVATKLGLPVILSLQDFYFIYPSDQLHDNINEYCATDENKQCTATLLDDMSLKTFVNEWRAEVTNLLYHCSSFITSNEVIKEIYISIYPQLAQKPFKIIEENYAQISPETKASEILKSTIPESSDQITENGGWISDHNSTSKPYNEIVRIANSPEEYKHLKKCINSISSKNAKEIAYEYEFTYWQNLLINERSNINKIYRVAIFVRGKNGNFSPTASIRLLLAFYHHKLYGKVVPYVIDENDLNNLNKDSFLNKRMYDCIIVQRDILNESFAKFLVQRCGEYNIKLIYEIDDDLLDIDKTHPEYEKYLYNSKVIRYLIENADLVTVSTNHLKEKFESITNVKLIPNALDESLWFTGTTKSAAKDNTLKIGYIGSFTHDKDLNIIKEAIKNLKEKFIEKNLNLTFDIIGGMSEKPEEIWFNQIEIPSNKRSYPEFVKWLKETVNWDIAVAPLADTNINWSKSEIKYLEYTALGLAAVYSDIGPYHETIKNEYNGLLVKSNDTNEWEKQINKLITNVQLRNNIKVNAQKSIMDKYLMKYRTEIWYNIIKELVDGKK</sequence>
<dbReference type="eggNOG" id="arCOG01381">
    <property type="taxonomic scope" value="Archaea"/>
</dbReference>
<dbReference type="eggNOG" id="arCOG07826">
    <property type="taxonomic scope" value="Archaea"/>
</dbReference>
<dbReference type="PANTHER" id="PTHR22916">
    <property type="entry name" value="GLYCOSYLTRANSFERASE"/>
    <property type="match status" value="1"/>
</dbReference>
<reference evidence="4 5" key="1">
    <citation type="journal article" date="2014" name="Int. J. Syst. Evol. Microbiol.">
        <title>Methanobacterium paludis sp. nov. and a novel strain of Methanobacterium lacus isolated from northern peatlands.</title>
        <authorList>
            <person name="Cadillo-Quiroz H."/>
            <person name="Brauer S.L."/>
            <person name="Goodson N."/>
            <person name="Yavitt J.B."/>
            <person name="Zinder S.H."/>
        </authorList>
    </citation>
    <scope>NUCLEOTIDE SEQUENCE [LARGE SCALE GENOMIC DNA]</scope>
    <source>
        <strain evidence="5">DSM 25820 / JCM 18151 / SWAN1</strain>
    </source>
</reference>
<dbReference type="InterPro" id="IPR001173">
    <property type="entry name" value="Glyco_trans_2-like"/>
</dbReference>
<organism evidence="4 5">
    <name type="scientific">Methanobacterium paludis (strain DSM 25820 / JCM 18151 / SWAN1)</name>
    <dbReference type="NCBI Taxonomy" id="868131"/>
    <lineage>
        <taxon>Archaea</taxon>
        <taxon>Methanobacteriati</taxon>
        <taxon>Methanobacteriota</taxon>
        <taxon>Methanomada group</taxon>
        <taxon>Methanobacteria</taxon>
        <taxon>Methanobacteriales</taxon>
        <taxon>Methanobacteriaceae</taxon>
        <taxon>Methanobacterium</taxon>
    </lineage>
</organism>
<dbReference type="GO" id="GO:0016758">
    <property type="term" value="F:hexosyltransferase activity"/>
    <property type="evidence" value="ECO:0007669"/>
    <property type="project" value="UniProtKB-ARBA"/>
</dbReference>
<dbReference type="InterPro" id="IPR029044">
    <property type="entry name" value="Nucleotide-diphossugar_trans"/>
</dbReference>
<dbReference type="EMBL" id="CP002772">
    <property type="protein sequence ID" value="AEG18598.1"/>
    <property type="molecule type" value="Genomic_DNA"/>
</dbReference>
<feature type="coiled-coil region" evidence="1">
    <location>
        <begin position="232"/>
        <end position="305"/>
    </location>
</feature>
<dbReference type="eggNOG" id="arCOG01409">
    <property type="taxonomic scope" value="Archaea"/>
</dbReference>
<evidence type="ECO:0000256" key="1">
    <source>
        <dbReference type="SAM" id="Coils"/>
    </source>
</evidence>
<protein>
    <submittedName>
        <fullName evidence="4">Glycosyl transferase family 2</fullName>
    </submittedName>
</protein>
<dbReference type="PANTHER" id="PTHR22916:SF3">
    <property type="entry name" value="UDP-GLCNAC:BETAGAL BETA-1,3-N-ACETYLGLUCOSAMINYLTRANSFERASE-LIKE PROTEIN 1"/>
    <property type="match status" value="1"/>
</dbReference>
<keyword evidence="1" id="KW-0175">Coiled coil</keyword>
<dbReference type="Pfam" id="PF00535">
    <property type="entry name" value="Glycos_transf_2"/>
    <property type="match status" value="1"/>
</dbReference>
<name>F6D281_METPW</name>
<dbReference type="Pfam" id="PF13578">
    <property type="entry name" value="Methyltransf_24"/>
    <property type="match status" value="1"/>
</dbReference>
<dbReference type="OrthoDB" id="77457at2157"/>
<dbReference type="GeneID" id="32173610"/>
<dbReference type="Gene3D" id="3.40.50.2000">
    <property type="entry name" value="Glycogen Phosphorylase B"/>
    <property type="match status" value="2"/>
</dbReference>
<keyword evidence="5" id="KW-1185">Reference proteome</keyword>
<dbReference type="Proteomes" id="UP000009231">
    <property type="component" value="Chromosome"/>
</dbReference>
<dbReference type="InterPro" id="IPR001296">
    <property type="entry name" value="Glyco_trans_1"/>
</dbReference>
<dbReference type="Gene3D" id="3.40.50.150">
    <property type="entry name" value="Vaccinia Virus protein VP39"/>
    <property type="match status" value="1"/>
</dbReference>
<dbReference type="eggNOG" id="arCOG03850">
    <property type="taxonomic scope" value="Archaea"/>
</dbReference>
<dbReference type="SUPFAM" id="SSF53335">
    <property type="entry name" value="S-adenosyl-L-methionine-dependent methyltransferases"/>
    <property type="match status" value="1"/>
</dbReference>
<gene>
    <name evidence="4" type="ordered locus">MSWAN_1587</name>
</gene>
<dbReference type="HOGENOM" id="CLU_246994_0_0_2"/>
<evidence type="ECO:0000259" key="2">
    <source>
        <dbReference type="Pfam" id="PF00534"/>
    </source>
</evidence>